<gene>
    <name evidence="1" type="ORF">H8717_09655</name>
</gene>
<accession>A0ABR7NJT1</accession>
<sequence>MIDVMVYNGPDHMGFAYVLEHSSLAGSFPSSKYADAICFCDFLQAKGFNAFCRHREG</sequence>
<evidence type="ECO:0000313" key="1">
    <source>
        <dbReference type="EMBL" id="MBC8576666.1"/>
    </source>
</evidence>
<dbReference type="Proteomes" id="UP000658131">
    <property type="component" value="Unassembled WGS sequence"/>
</dbReference>
<proteinExistence type="predicted"/>
<evidence type="ECO:0000313" key="2">
    <source>
        <dbReference type="Proteomes" id="UP000658131"/>
    </source>
</evidence>
<reference evidence="1 2" key="1">
    <citation type="submission" date="2020-08" db="EMBL/GenBank/DDBJ databases">
        <title>Genome public.</title>
        <authorList>
            <person name="Liu C."/>
            <person name="Sun Q."/>
        </authorList>
    </citation>
    <scope>NUCLEOTIDE SEQUENCE [LARGE SCALE GENOMIC DNA]</scope>
    <source>
        <strain evidence="1 2">BX1</strain>
    </source>
</reference>
<keyword evidence="2" id="KW-1185">Reference proteome</keyword>
<dbReference type="EMBL" id="JACRTB010000013">
    <property type="protein sequence ID" value="MBC8576666.1"/>
    <property type="molecule type" value="Genomic_DNA"/>
</dbReference>
<comment type="caution">
    <text evidence="1">The sequence shown here is derived from an EMBL/GenBank/DDBJ whole genome shotgun (WGS) entry which is preliminary data.</text>
</comment>
<name>A0ABR7NJT1_9FIRM</name>
<protein>
    <submittedName>
        <fullName evidence="1">Uncharacterized protein</fullName>
    </submittedName>
</protein>
<organism evidence="1 2">
    <name type="scientific">Yanshouia hominis</name>
    <dbReference type="NCBI Taxonomy" id="2763673"/>
    <lineage>
        <taxon>Bacteria</taxon>
        <taxon>Bacillati</taxon>
        <taxon>Bacillota</taxon>
        <taxon>Clostridia</taxon>
        <taxon>Eubacteriales</taxon>
        <taxon>Oscillospiraceae</taxon>
        <taxon>Yanshouia</taxon>
    </lineage>
</organism>
<dbReference type="RefSeq" id="WP_262400170.1">
    <property type="nucleotide sequence ID" value="NZ_JACRTB010000013.1"/>
</dbReference>